<dbReference type="AlphaFoldDB" id="A0A812IR72"/>
<organism evidence="1 2">
    <name type="scientific">Symbiodinium necroappetens</name>
    <dbReference type="NCBI Taxonomy" id="1628268"/>
    <lineage>
        <taxon>Eukaryota</taxon>
        <taxon>Sar</taxon>
        <taxon>Alveolata</taxon>
        <taxon>Dinophyceae</taxon>
        <taxon>Suessiales</taxon>
        <taxon>Symbiodiniaceae</taxon>
        <taxon>Symbiodinium</taxon>
    </lineage>
</organism>
<protein>
    <submittedName>
        <fullName evidence="1">Uncharacterized protein</fullName>
    </submittedName>
</protein>
<proteinExistence type="predicted"/>
<sequence length="119" mass="13037">EYNNLKKFGDSLLSKAAKLSDMLSELEMFLAEGQSASKDEPGKASEQKCIQGLENAISCLNQEHEKIEAEKVAAADLGERGCSDDIGKPLLVCDIWNELGRNICICRTHDPELNLLSPT</sequence>
<name>A0A812IR72_9DINO</name>
<reference evidence="1" key="1">
    <citation type="submission" date="2021-02" db="EMBL/GenBank/DDBJ databases">
        <authorList>
            <person name="Dougan E. K."/>
            <person name="Rhodes N."/>
            <person name="Thang M."/>
            <person name="Chan C."/>
        </authorList>
    </citation>
    <scope>NUCLEOTIDE SEQUENCE</scope>
</reference>
<evidence type="ECO:0000313" key="2">
    <source>
        <dbReference type="Proteomes" id="UP000601435"/>
    </source>
</evidence>
<dbReference type="EMBL" id="CAJNJA010004059">
    <property type="protein sequence ID" value="CAE7177642.1"/>
    <property type="molecule type" value="Genomic_DNA"/>
</dbReference>
<dbReference type="Proteomes" id="UP000601435">
    <property type="component" value="Unassembled WGS sequence"/>
</dbReference>
<accession>A0A812IR72</accession>
<comment type="caution">
    <text evidence="1">The sequence shown here is derived from an EMBL/GenBank/DDBJ whole genome shotgun (WGS) entry which is preliminary data.</text>
</comment>
<feature type="non-terminal residue" evidence="1">
    <location>
        <position position="119"/>
    </location>
</feature>
<evidence type="ECO:0000313" key="1">
    <source>
        <dbReference type="EMBL" id="CAE7177642.1"/>
    </source>
</evidence>
<keyword evidence="2" id="KW-1185">Reference proteome</keyword>
<gene>
    <name evidence="1" type="ORF">SNEC2469_LOCUS636</name>
</gene>